<dbReference type="Proteomes" id="UP001217089">
    <property type="component" value="Unassembled WGS sequence"/>
</dbReference>
<accession>A0ABQ9F0F7</accession>
<keyword evidence="1" id="KW-0812">Transmembrane</keyword>
<keyword evidence="3" id="KW-1185">Reference proteome</keyword>
<sequence>MDDLEEDTNVKGKGHRSTGAFGVCTLAIGGLKSFGVLFVELSRTYSVSSRALASIQSLTGFFFLGIGPISNALGMRYSHRLVVFTGGVITLVGLVLSSFAKSVEVLYITYGVITEFI</sequence>
<dbReference type="SUPFAM" id="SSF103473">
    <property type="entry name" value="MFS general substrate transporter"/>
    <property type="match status" value="1"/>
</dbReference>
<dbReference type="PANTHER" id="PTHR11360">
    <property type="entry name" value="MONOCARBOXYLATE TRANSPORTER"/>
    <property type="match status" value="1"/>
</dbReference>
<dbReference type="InterPro" id="IPR036259">
    <property type="entry name" value="MFS_trans_sf"/>
</dbReference>
<proteinExistence type="predicted"/>
<name>A0ABQ9F0F7_TEGGR</name>
<feature type="transmembrane region" description="Helical" evidence="1">
    <location>
        <begin position="20"/>
        <end position="39"/>
    </location>
</feature>
<comment type="caution">
    <text evidence="2">The sequence shown here is derived from an EMBL/GenBank/DDBJ whole genome shotgun (WGS) entry which is preliminary data.</text>
</comment>
<reference evidence="2 3" key="1">
    <citation type="submission" date="2022-12" db="EMBL/GenBank/DDBJ databases">
        <title>Chromosome-level genome of Tegillarca granosa.</title>
        <authorList>
            <person name="Kim J."/>
        </authorList>
    </citation>
    <scope>NUCLEOTIDE SEQUENCE [LARGE SCALE GENOMIC DNA]</scope>
    <source>
        <strain evidence="2">Teg-2019</strain>
        <tissue evidence="2">Adductor muscle</tissue>
    </source>
</reference>
<dbReference type="InterPro" id="IPR050327">
    <property type="entry name" value="Proton-linked_MCT"/>
</dbReference>
<evidence type="ECO:0000313" key="2">
    <source>
        <dbReference type="EMBL" id="KAJ8310899.1"/>
    </source>
</evidence>
<gene>
    <name evidence="2" type="ORF">KUTeg_012764</name>
</gene>
<keyword evidence="1" id="KW-1133">Transmembrane helix</keyword>
<evidence type="ECO:0000313" key="3">
    <source>
        <dbReference type="Proteomes" id="UP001217089"/>
    </source>
</evidence>
<feature type="transmembrane region" description="Helical" evidence="1">
    <location>
        <begin position="81"/>
        <end position="100"/>
    </location>
</feature>
<protein>
    <submittedName>
        <fullName evidence="2">Uncharacterized protein</fullName>
    </submittedName>
</protein>
<keyword evidence="1" id="KW-0472">Membrane</keyword>
<evidence type="ECO:0000256" key="1">
    <source>
        <dbReference type="SAM" id="Phobius"/>
    </source>
</evidence>
<organism evidence="2 3">
    <name type="scientific">Tegillarca granosa</name>
    <name type="common">Malaysian cockle</name>
    <name type="synonym">Anadara granosa</name>
    <dbReference type="NCBI Taxonomy" id="220873"/>
    <lineage>
        <taxon>Eukaryota</taxon>
        <taxon>Metazoa</taxon>
        <taxon>Spiralia</taxon>
        <taxon>Lophotrochozoa</taxon>
        <taxon>Mollusca</taxon>
        <taxon>Bivalvia</taxon>
        <taxon>Autobranchia</taxon>
        <taxon>Pteriomorphia</taxon>
        <taxon>Arcoida</taxon>
        <taxon>Arcoidea</taxon>
        <taxon>Arcidae</taxon>
        <taxon>Tegillarca</taxon>
    </lineage>
</organism>
<dbReference type="EMBL" id="JARBDR010000640">
    <property type="protein sequence ID" value="KAJ8310899.1"/>
    <property type="molecule type" value="Genomic_DNA"/>
</dbReference>
<feature type="transmembrane region" description="Helical" evidence="1">
    <location>
        <begin position="51"/>
        <end position="69"/>
    </location>
</feature>
<dbReference type="PANTHER" id="PTHR11360:SF306">
    <property type="entry name" value="RE01051P"/>
    <property type="match status" value="1"/>
</dbReference>